<organism evidence="1 2">
    <name type="scientific">Dictyocaulus viviparus</name>
    <name type="common">Bovine lungworm</name>
    <dbReference type="NCBI Taxonomy" id="29172"/>
    <lineage>
        <taxon>Eukaryota</taxon>
        <taxon>Metazoa</taxon>
        <taxon>Ecdysozoa</taxon>
        <taxon>Nematoda</taxon>
        <taxon>Chromadorea</taxon>
        <taxon>Rhabditida</taxon>
        <taxon>Rhabditina</taxon>
        <taxon>Rhabditomorpha</taxon>
        <taxon>Strongyloidea</taxon>
        <taxon>Metastrongylidae</taxon>
        <taxon>Dictyocaulus</taxon>
    </lineage>
</organism>
<evidence type="ECO:0000313" key="1">
    <source>
        <dbReference type="EMBL" id="KJH41177.1"/>
    </source>
</evidence>
<reference evidence="1 2" key="1">
    <citation type="submission" date="2013-11" db="EMBL/GenBank/DDBJ databases">
        <title>Draft genome of the bovine lungworm Dictyocaulus viviparus.</title>
        <authorList>
            <person name="Mitreva M."/>
        </authorList>
    </citation>
    <scope>NUCLEOTIDE SEQUENCE [LARGE SCALE GENOMIC DNA]</scope>
    <source>
        <strain evidence="1 2">HannoverDv2000</strain>
    </source>
</reference>
<dbReference type="EMBL" id="KN716885">
    <property type="protein sequence ID" value="KJH41177.1"/>
    <property type="molecule type" value="Genomic_DNA"/>
</dbReference>
<gene>
    <name evidence="1" type="ORF">DICVIV_12849</name>
</gene>
<evidence type="ECO:0000313" key="2">
    <source>
        <dbReference type="Proteomes" id="UP000053766"/>
    </source>
</evidence>
<dbReference type="AlphaFoldDB" id="A0A0D8XBR6"/>
<reference evidence="2" key="2">
    <citation type="journal article" date="2016" name="Sci. Rep.">
        <title>Dictyocaulus viviparus genome, variome and transcriptome elucidate lungworm biology and support future intervention.</title>
        <authorList>
            <person name="McNulty S.N."/>
            <person name="Strube C."/>
            <person name="Rosa B.A."/>
            <person name="Martin J.C."/>
            <person name="Tyagi R."/>
            <person name="Choi Y.J."/>
            <person name="Wang Q."/>
            <person name="Hallsworth Pepin K."/>
            <person name="Zhang X."/>
            <person name="Ozersky P."/>
            <person name="Wilson R.K."/>
            <person name="Sternberg P.W."/>
            <person name="Gasser R.B."/>
            <person name="Mitreva M."/>
        </authorList>
    </citation>
    <scope>NUCLEOTIDE SEQUENCE [LARGE SCALE GENOMIC DNA]</scope>
    <source>
        <strain evidence="2">HannoverDv2000</strain>
    </source>
</reference>
<accession>A0A0D8XBR6</accession>
<name>A0A0D8XBR6_DICVI</name>
<dbReference type="Proteomes" id="UP000053766">
    <property type="component" value="Unassembled WGS sequence"/>
</dbReference>
<protein>
    <submittedName>
        <fullName evidence="1">Uncharacterized protein</fullName>
    </submittedName>
</protein>
<keyword evidence="2" id="KW-1185">Reference proteome</keyword>
<proteinExistence type="predicted"/>
<sequence length="241" mass="26830">MALDLTNIFKKPFCLTVYKTKRIAPDVGFHALCKAAESTKLYLIVLEGIESRKTNITRSNDEASASLAKHEVSIAILKQSSKIDSLDIYNKYNNPSAGQSAESAKSNQQLITNEALLIRWATIERQSNYRFKRTSMALDLTNIFKKPFCLTVYKTKRIAPDVGFHALCKAAESTKLYLIVLEGIESRKTNITRSNDEASASLAKHEVSIAILKQSSKIDSLDIYNKYNNPSAGQSGANSKW</sequence>